<name>A0A9X4E1D7_9NEIS</name>
<accession>A0A9X4E1D7</accession>
<evidence type="ECO:0000313" key="1">
    <source>
        <dbReference type="EMBL" id="MDD9327695.1"/>
    </source>
</evidence>
<dbReference type="Proteomes" id="UP001149607">
    <property type="component" value="Chromosome"/>
</dbReference>
<dbReference type="EMBL" id="JAPQFL010000002">
    <property type="protein sequence ID" value="MDD9327695.1"/>
    <property type="molecule type" value="Genomic_DNA"/>
</dbReference>
<reference evidence="2" key="2">
    <citation type="submission" date="2024-02" db="EMBL/GenBank/DDBJ databases">
        <title>Neisseria leonii sp. nov.</title>
        <authorList>
            <person name="Boutroux M."/>
            <person name="Favre-Rochex S."/>
            <person name="Gorgette O."/>
            <person name="Touak G."/>
            <person name="Muhle E."/>
            <person name="Chesneau O."/>
            <person name="Clermont D."/>
            <person name="Rahi P."/>
        </authorList>
    </citation>
    <scope>NUCLEOTIDE SEQUENCE</scope>
    <source>
        <strain evidence="2">51.81</strain>
    </source>
</reference>
<keyword evidence="3" id="KW-1185">Reference proteome</keyword>
<proteinExistence type="predicted"/>
<dbReference type="AlphaFoldDB" id="A0A9X4E1D7"/>
<dbReference type="InterPro" id="IPR010877">
    <property type="entry name" value="Phage_Mu_Gp46"/>
</dbReference>
<reference evidence="1" key="1">
    <citation type="submission" date="2022-10" db="EMBL/GenBank/DDBJ databases">
        <authorList>
            <person name="Boutroux M."/>
        </authorList>
    </citation>
    <scope>NUCLEOTIDE SEQUENCE</scope>
    <source>
        <strain evidence="1">51.81</strain>
    </source>
</reference>
<protein>
    <submittedName>
        <fullName evidence="1">Phage GP46 family protein</fullName>
    </submittedName>
</protein>
<dbReference type="RefSeq" id="WP_274570665.1">
    <property type="nucleotide sequence ID" value="NZ_CP145606.1"/>
</dbReference>
<organism evidence="1">
    <name type="scientific">Neisseria leonii</name>
    <dbReference type="NCBI Taxonomy" id="2995413"/>
    <lineage>
        <taxon>Bacteria</taxon>
        <taxon>Pseudomonadati</taxon>
        <taxon>Pseudomonadota</taxon>
        <taxon>Betaproteobacteria</taxon>
        <taxon>Neisseriales</taxon>
        <taxon>Neisseriaceae</taxon>
        <taxon>Neisseria</taxon>
    </lineage>
</organism>
<dbReference type="EMBL" id="CP146598">
    <property type="protein sequence ID" value="WWY02847.1"/>
    <property type="molecule type" value="Genomic_DNA"/>
</dbReference>
<evidence type="ECO:0000313" key="2">
    <source>
        <dbReference type="EMBL" id="WWY02847.1"/>
    </source>
</evidence>
<gene>
    <name evidence="1" type="ORF">ORY91_001105</name>
    <name evidence="2" type="ORF">V9W64_09145</name>
</gene>
<evidence type="ECO:0000313" key="3">
    <source>
        <dbReference type="Proteomes" id="UP001149607"/>
    </source>
</evidence>
<sequence>MSTKLLLDLSRGVPFNVYEDELAGAIVLSLFCDARGREPDGSIGRGWWGDGLAERKDEWGSRLWELARAKHTAETLARAEDAARDALNWLLDDGIAEALSITAYAPAPSVLGLLIKLDGRRYELEINHAL</sequence>
<dbReference type="Pfam" id="PF07409">
    <property type="entry name" value="GP46"/>
    <property type="match status" value="1"/>
</dbReference>